<reference evidence="1 2" key="1">
    <citation type="submission" date="2019-10" db="EMBL/GenBank/DDBJ databases">
        <authorList>
            <person name="Palmer J.M."/>
        </authorList>
    </citation>
    <scope>NUCLEOTIDE SEQUENCE [LARGE SCALE GENOMIC DNA]</scope>
    <source>
        <strain evidence="1 2">TWF694</strain>
    </source>
</reference>
<sequence>MDASEDLGTHSTEISAQVHRLYVSSGQFRRKNQSGVPEPSMTSMELEIGFSVALRPVNDGNSVKTGSIVHYNRDFNILIVDYHEYLLEYCKNR</sequence>
<gene>
    <name evidence="1" type="ORF">TWF694_002981</name>
</gene>
<dbReference type="EMBL" id="JAVHJO010000012">
    <property type="protein sequence ID" value="KAK6531814.1"/>
    <property type="molecule type" value="Genomic_DNA"/>
</dbReference>
<proteinExistence type="predicted"/>
<name>A0AAV9X2K7_9PEZI</name>
<comment type="caution">
    <text evidence="1">The sequence shown here is derived from an EMBL/GenBank/DDBJ whole genome shotgun (WGS) entry which is preliminary data.</text>
</comment>
<protein>
    <submittedName>
        <fullName evidence="1">Uncharacterized protein</fullName>
    </submittedName>
</protein>
<dbReference type="AlphaFoldDB" id="A0AAV9X2K7"/>
<organism evidence="1 2">
    <name type="scientific">Orbilia ellipsospora</name>
    <dbReference type="NCBI Taxonomy" id="2528407"/>
    <lineage>
        <taxon>Eukaryota</taxon>
        <taxon>Fungi</taxon>
        <taxon>Dikarya</taxon>
        <taxon>Ascomycota</taxon>
        <taxon>Pezizomycotina</taxon>
        <taxon>Orbiliomycetes</taxon>
        <taxon>Orbiliales</taxon>
        <taxon>Orbiliaceae</taxon>
        <taxon>Orbilia</taxon>
    </lineage>
</organism>
<keyword evidence="2" id="KW-1185">Reference proteome</keyword>
<accession>A0AAV9X2K7</accession>
<evidence type="ECO:0000313" key="2">
    <source>
        <dbReference type="Proteomes" id="UP001365542"/>
    </source>
</evidence>
<dbReference type="Proteomes" id="UP001365542">
    <property type="component" value="Unassembled WGS sequence"/>
</dbReference>
<evidence type="ECO:0000313" key="1">
    <source>
        <dbReference type="EMBL" id="KAK6531814.1"/>
    </source>
</evidence>